<dbReference type="InterPro" id="IPR000873">
    <property type="entry name" value="AMP-dep_synth/lig_dom"/>
</dbReference>
<dbReference type="PANTHER" id="PTHR45527:SF10">
    <property type="entry name" value="PYOCHELIN SYNTHASE PCHF"/>
    <property type="match status" value="1"/>
</dbReference>
<dbReference type="InterPro" id="IPR010071">
    <property type="entry name" value="AA_adenyl_dom"/>
</dbReference>
<dbReference type="InterPro" id="IPR001242">
    <property type="entry name" value="Condensation_dom"/>
</dbReference>
<dbReference type="PATRIC" id="fig|66876.3.peg.4021"/>
<evidence type="ECO:0000256" key="8">
    <source>
        <dbReference type="ARBA" id="ARBA00033440"/>
    </source>
</evidence>
<dbReference type="Pfam" id="PF00501">
    <property type="entry name" value="AMP-binding"/>
    <property type="match status" value="1"/>
</dbReference>
<evidence type="ECO:0000256" key="5">
    <source>
        <dbReference type="ARBA" id="ARBA00022450"/>
    </source>
</evidence>
<dbReference type="Proteomes" id="UP000037982">
    <property type="component" value="Unassembled WGS sequence"/>
</dbReference>
<dbReference type="PANTHER" id="PTHR45527">
    <property type="entry name" value="NONRIBOSOMAL PEPTIDE SYNTHETASE"/>
    <property type="match status" value="1"/>
</dbReference>
<dbReference type="SUPFAM" id="SSF53474">
    <property type="entry name" value="alpha/beta-Hydrolases"/>
    <property type="match status" value="1"/>
</dbReference>
<comment type="cofactor">
    <cofactor evidence="1">
        <name>pantetheine 4'-phosphate</name>
        <dbReference type="ChEBI" id="CHEBI:47942"/>
    </cofactor>
</comment>
<dbReference type="InterPro" id="IPR045851">
    <property type="entry name" value="AMP-bd_C_sf"/>
</dbReference>
<evidence type="ECO:0000256" key="7">
    <source>
        <dbReference type="ARBA" id="ARBA00022598"/>
    </source>
</evidence>
<evidence type="ECO:0000256" key="3">
    <source>
        <dbReference type="ARBA" id="ARBA00007380"/>
    </source>
</evidence>
<dbReference type="GO" id="GO:0005737">
    <property type="term" value="C:cytoplasm"/>
    <property type="evidence" value="ECO:0007669"/>
    <property type="project" value="TreeGrafter"/>
</dbReference>
<dbReference type="Pfam" id="PF08242">
    <property type="entry name" value="Methyltransf_12"/>
    <property type="match status" value="1"/>
</dbReference>
<dbReference type="InterPro" id="IPR029063">
    <property type="entry name" value="SAM-dependent_MTases_sf"/>
</dbReference>
<name>A0A0N0XUT1_9ACTN</name>
<reference evidence="11" key="1">
    <citation type="submission" date="2015-07" db="EMBL/GenBank/DDBJ databases">
        <authorList>
            <person name="Ju K.-S."/>
            <person name="Doroghazi J.R."/>
            <person name="Metcalf W.W."/>
        </authorList>
    </citation>
    <scope>NUCLEOTIDE SEQUENCE [LARGE SCALE GENOMIC DNA]</scope>
    <source>
        <strain evidence="11">NRRL ISP-5002</strain>
    </source>
</reference>
<dbReference type="InterPro" id="IPR044894">
    <property type="entry name" value="TubC_N_sf"/>
</dbReference>
<evidence type="ECO:0000256" key="6">
    <source>
        <dbReference type="ARBA" id="ARBA00022553"/>
    </source>
</evidence>
<dbReference type="SUPFAM" id="SSF56801">
    <property type="entry name" value="Acetyl-CoA synthetase-like"/>
    <property type="match status" value="1"/>
</dbReference>
<keyword evidence="6" id="KW-0597">Phosphoprotein</keyword>
<sequence length="1842" mass="200319">MSSDTAIVDLIAGLQRAGVQLWEEAGQLRYRAPRGVMNPERLESLRAHKSAVVEHLQAATATAALTPDPDTRHEPFPLTDVQSAYLLGRNDAFGFGGVACHVYLEVNYPDLAPERVEAAWNRLVERHDMLRAVISSDGHQRVLPNVPRLSVPATDLRDAGEERIQSELEAARDALGHRVYETTQWPLFDLRVTRTDERAVLHLSMDFLIADWASMWLLLAEFEALHDDPEHVLPPVDITFRDYLLAERKLRESARYQRDKDYWWARIDELPAAPDLPVIESQAETARFRRRFLKLDTAVWEELKRRAQQRGLTPSSVVMAAYAAAIERWSRTHRFSLNLTVLNRLPLHPHVNHVVGDFTSVNLLAVDWSAGGSFTERAAALSGQLFDDLDHRLCSGVEVLRELARRRGRAAALMPIVFTSAIGLGDPGTGQRAAGRLDGFGITQTPQVFIDCQAMDDTEGLQVNWDVRDGVFPEGVVDDMFDAFETLLRSLAAGGQAWDADAGEVVPLPAWQAEDRRRANDTAAPLPDTLLHQDVLAQAARTPDRPAVIGPHGTVSYGELAGRAGAVASALRDAGCATGDRVAVVMDKGVDQVSAVLGILLAGAVYLPVDTVQPPLRRAAILTDADVTQVLTQSWVDAEWPAGTRVTAVDRLAPLLPAAPPTGGDPDAPAYVIYTSGSTGRPKGVVTSHRAAGNTIADVNRRFGVTAADRILGLANLGFDLSVYDIFGPLAVGGALVLPEAERRTDPSHWAELIAAHGVTLWNSVPALMQMLSTYLGAEPTLALPTLRLALLSGDWIPVTLPEEIRGRIPDLEVISLGGATEASIWSIAHPYRGLLPGWRSIPYGRPLANQGFRVLDASLRDCPVWTSGELFITGDGLAQGYLGDQETTAYRFLTHPTDGQRLYRTGDFGRYLPGGEIEFLGRKDTQVKVRGHRIELGEIEAALLEHPAVAATGVVLDGEPGTERGLLGVVETAHTAEPVAVTADRLAPAVRTAADSAAQGLERDRVAAYVARLDEAVLTSMAHALRELGLFTEPGVTHTFDEVLAHHGIAPAHHWLVRRWLAVLTDAGFLHIDSAGRLGCRRPVDTDSVAQGWKGVEAAWSDELGSPGLLSYVRRNAELLPDLLTGKQDPVSLLFPEGRFDVADSLYHENAMARYLNRAVRTVLHRVAEEHRGDRPLRVLEAGAGTGGTTEGVLEALTDSGVVVDYLFTDVAPFFLPEARHRFGRYPWVRFGVFDVDTDHRAQGLTPNVYDVVLAAGVLENARDVEAALARLTELVAPGGWLVLTEPTREHPWILASQAFMMTEPGDAHRAAGASYLDRGRWHELLERAGAQQVLCLPDDDHSLAPQGVHLFAARLKIDRAAVTEDELARFLAERLPAHMIPSHLQVVDALPLTSNGKVDRRTLAGWRPTPVAAAERAETAEAPADELEARLAELWAAALATGDIGRSESFYDRGADSLIMARMAGQLREELPEAAEVPFDALLRQLLNQPMVEALARFLRSKAGPGPADADDALDLAGRRSDASNAVLIPFSTGGDGPLRVIFHAGLGTMDCFRPLAKELVAQDLGPVLGIVVEDTDLYCSLDPAEVIERAADDYAQRLVDEGHTRVQLIGYCLGGLYATEVARRLDERGVTVEDLILVSSHPVLFDVEDDLMIETLFLPNLRISLEQAGFGDIDGDALVRGFMQAIERNAGRVPVGSLGEVGGDPELDRAGDFFRKLGTLTREERFAAYARAASEATGQEMPTEMALGLFRVFRQSFLSARFTPEPYAGDIRFLLPRGASGFAPGMDDSTLAFWRDVCVGELAVTGIEGTHFSCIEEPNAPAVAEHIAALLRPAADRAC</sequence>
<dbReference type="GO" id="GO:0031177">
    <property type="term" value="F:phosphopantetheine binding"/>
    <property type="evidence" value="ECO:0007669"/>
    <property type="project" value="TreeGrafter"/>
</dbReference>
<organism evidence="10 11">
    <name type="scientific">Streptomyces chattanoogensis</name>
    <dbReference type="NCBI Taxonomy" id="66876"/>
    <lineage>
        <taxon>Bacteria</taxon>
        <taxon>Bacillati</taxon>
        <taxon>Actinomycetota</taxon>
        <taxon>Actinomycetes</taxon>
        <taxon>Kitasatosporales</taxon>
        <taxon>Streptomycetaceae</taxon>
        <taxon>Streptomyces</taxon>
    </lineage>
</organism>
<dbReference type="PROSITE" id="PS00455">
    <property type="entry name" value="AMP_BINDING"/>
    <property type="match status" value="1"/>
</dbReference>
<dbReference type="InterPro" id="IPR057737">
    <property type="entry name" value="Condensation_MtbB-like"/>
</dbReference>
<dbReference type="SUPFAM" id="SSF52777">
    <property type="entry name" value="CoA-dependent acyltransferases"/>
    <property type="match status" value="2"/>
</dbReference>
<gene>
    <name evidence="10" type="ORF">ADL29_18395</name>
</gene>
<dbReference type="InterPro" id="IPR036736">
    <property type="entry name" value="ACP-like_sf"/>
</dbReference>
<dbReference type="InterPro" id="IPR041464">
    <property type="entry name" value="TubC_N"/>
</dbReference>
<accession>A0A0N0XUT1</accession>
<dbReference type="NCBIfam" id="TIGR01733">
    <property type="entry name" value="AA-adenyl-dom"/>
    <property type="match status" value="1"/>
</dbReference>
<dbReference type="Pfam" id="PF00668">
    <property type="entry name" value="Condensation"/>
    <property type="match status" value="1"/>
</dbReference>
<dbReference type="GO" id="GO:0043041">
    <property type="term" value="P:amino acid activation for nonribosomal peptide biosynthetic process"/>
    <property type="evidence" value="ECO:0007669"/>
    <property type="project" value="TreeGrafter"/>
</dbReference>
<dbReference type="InterPro" id="IPR023213">
    <property type="entry name" value="CAT-like_dom_sf"/>
</dbReference>
<dbReference type="SUPFAM" id="SSF47336">
    <property type="entry name" value="ACP-like"/>
    <property type="match status" value="1"/>
</dbReference>
<dbReference type="Gene3D" id="3.40.50.1820">
    <property type="entry name" value="alpha/beta hydrolase"/>
    <property type="match status" value="1"/>
</dbReference>
<dbReference type="Gene3D" id="3.30.559.10">
    <property type="entry name" value="Chloramphenicol acetyltransferase-like domain"/>
    <property type="match status" value="1"/>
</dbReference>
<dbReference type="FunFam" id="3.40.50.12780:FF:000012">
    <property type="entry name" value="Non-ribosomal peptide synthetase"/>
    <property type="match status" value="1"/>
</dbReference>
<comment type="pathway">
    <text evidence="2">Siderophore biosynthesis; mycobactin biosynthesis.</text>
</comment>
<dbReference type="InterPro" id="IPR009081">
    <property type="entry name" value="PP-bd_ACP"/>
</dbReference>
<dbReference type="InterPro" id="IPR029058">
    <property type="entry name" value="AB_hydrolase_fold"/>
</dbReference>
<comment type="similarity">
    <text evidence="3">Belongs to the ATP-dependent AMP-binding enzyme family. MbtB subfamily.</text>
</comment>
<dbReference type="Pfam" id="PF18563">
    <property type="entry name" value="TubC_N"/>
    <property type="match status" value="1"/>
</dbReference>
<dbReference type="FunFam" id="3.30.559.10:FF:000023">
    <property type="entry name" value="Non-ribosomal peptide synthetase"/>
    <property type="match status" value="1"/>
</dbReference>
<feature type="domain" description="Carrier" evidence="9">
    <location>
        <begin position="1424"/>
        <end position="1505"/>
    </location>
</feature>
<evidence type="ECO:0000256" key="2">
    <source>
        <dbReference type="ARBA" id="ARBA00005102"/>
    </source>
</evidence>
<dbReference type="Gene3D" id="3.30.300.30">
    <property type="match status" value="1"/>
</dbReference>
<dbReference type="EMBL" id="LGKG01000137">
    <property type="protein sequence ID" value="KPC62704.1"/>
    <property type="molecule type" value="Genomic_DNA"/>
</dbReference>
<evidence type="ECO:0000256" key="4">
    <source>
        <dbReference type="ARBA" id="ARBA00016743"/>
    </source>
</evidence>
<dbReference type="Gene3D" id="3.40.50.150">
    <property type="entry name" value="Vaccinia Virus protein VP39"/>
    <property type="match status" value="1"/>
</dbReference>
<dbReference type="GO" id="GO:0009403">
    <property type="term" value="P:toxin biosynthetic process"/>
    <property type="evidence" value="ECO:0007669"/>
    <property type="project" value="UniProtKB-ARBA"/>
</dbReference>
<comment type="caution">
    <text evidence="10">The sequence shown here is derived from an EMBL/GenBank/DDBJ whole genome shotgun (WGS) entry which is preliminary data.</text>
</comment>
<dbReference type="InterPro" id="IPR013217">
    <property type="entry name" value="Methyltransf_12"/>
</dbReference>
<dbReference type="CDD" id="cd19535">
    <property type="entry name" value="Cyc_NRPS"/>
    <property type="match status" value="1"/>
</dbReference>
<dbReference type="GO" id="GO:0016874">
    <property type="term" value="F:ligase activity"/>
    <property type="evidence" value="ECO:0007669"/>
    <property type="project" value="UniProtKB-KW"/>
</dbReference>
<dbReference type="Pfam" id="PF00975">
    <property type="entry name" value="Thioesterase"/>
    <property type="match status" value="1"/>
</dbReference>
<keyword evidence="7" id="KW-0436">Ligase</keyword>
<proteinExistence type="inferred from homology"/>
<dbReference type="CDD" id="cd12114">
    <property type="entry name" value="A_NRPS_TlmIV_like"/>
    <property type="match status" value="1"/>
</dbReference>
<dbReference type="FunFam" id="3.30.559.30:FF:000006">
    <property type="entry name" value="Yersiniabactin polyketide/non-ribosomal peptide synthetase"/>
    <property type="match status" value="1"/>
</dbReference>
<dbReference type="GO" id="GO:0008610">
    <property type="term" value="P:lipid biosynthetic process"/>
    <property type="evidence" value="ECO:0007669"/>
    <property type="project" value="UniProtKB-ARBA"/>
</dbReference>
<dbReference type="Gene3D" id="2.30.38.10">
    <property type="entry name" value="Luciferase, Domain 3"/>
    <property type="match status" value="1"/>
</dbReference>
<evidence type="ECO:0000313" key="10">
    <source>
        <dbReference type="EMBL" id="KPC62704.1"/>
    </source>
</evidence>
<dbReference type="RefSeq" id="WP_053924722.1">
    <property type="nucleotide sequence ID" value="NZ_LGKG01000137.1"/>
</dbReference>
<evidence type="ECO:0000256" key="1">
    <source>
        <dbReference type="ARBA" id="ARBA00001957"/>
    </source>
</evidence>
<evidence type="ECO:0000259" key="9">
    <source>
        <dbReference type="PROSITE" id="PS50075"/>
    </source>
</evidence>
<dbReference type="Gene3D" id="3.30.559.30">
    <property type="entry name" value="Nonribosomal peptide synthetase, condensation domain"/>
    <property type="match status" value="1"/>
</dbReference>
<dbReference type="SUPFAM" id="SSF53335">
    <property type="entry name" value="S-adenosyl-L-methionine-dependent methyltransferases"/>
    <property type="match status" value="1"/>
</dbReference>
<protein>
    <recommendedName>
        <fullName evidence="4">Phenyloxazoline synthase MbtB</fullName>
    </recommendedName>
    <alternativeName>
        <fullName evidence="8">Mycobactin synthetase protein B</fullName>
    </alternativeName>
</protein>
<dbReference type="Gene3D" id="3.40.50.980">
    <property type="match status" value="2"/>
</dbReference>
<dbReference type="InterPro" id="IPR020845">
    <property type="entry name" value="AMP-binding_CS"/>
</dbReference>
<evidence type="ECO:0000313" key="11">
    <source>
        <dbReference type="Proteomes" id="UP000037982"/>
    </source>
</evidence>
<keyword evidence="5" id="KW-0596">Phosphopantetheine</keyword>
<dbReference type="PROSITE" id="PS50075">
    <property type="entry name" value="CARRIER"/>
    <property type="match status" value="1"/>
</dbReference>
<dbReference type="Pfam" id="PF00550">
    <property type="entry name" value="PP-binding"/>
    <property type="match status" value="1"/>
</dbReference>
<dbReference type="Gene3D" id="1.10.10.1830">
    <property type="entry name" value="Non-ribosomal peptide synthase, adenylation domain"/>
    <property type="match status" value="1"/>
</dbReference>
<keyword evidence="11" id="KW-1185">Reference proteome</keyword>
<dbReference type="InterPro" id="IPR001031">
    <property type="entry name" value="Thioesterase"/>
</dbReference>
<dbReference type="Gene3D" id="1.10.1200.10">
    <property type="entry name" value="ACP-like"/>
    <property type="match status" value="1"/>
</dbReference>